<keyword evidence="13" id="KW-1185">Reference proteome</keyword>
<evidence type="ECO:0000256" key="1">
    <source>
        <dbReference type="ARBA" id="ARBA00004162"/>
    </source>
</evidence>
<proteinExistence type="inferred from homology"/>
<dbReference type="PATRIC" id="fig|1614.7.peg.755"/>
<dbReference type="InterPro" id="IPR003849">
    <property type="entry name" value="Preprotein_translocase_YajC"/>
</dbReference>
<keyword evidence="5 11" id="KW-0812">Transmembrane</keyword>
<comment type="similarity">
    <text evidence="2">Belongs to the YajC family.</text>
</comment>
<evidence type="ECO:0000256" key="5">
    <source>
        <dbReference type="ARBA" id="ARBA00022692"/>
    </source>
</evidence>
<dbReference type="EMBL" id="JOJZ01000019">
    <property type="protein sequence ID" value="KID41557.1"/>
    <property type="molecule type" value="Genomic_DNA"/>
</dbReference>
<evidence type="ECO:0000313" key="13">
    <source>
        <dbReference type="Proteomes" id="UP000031397"/>
    </source>
</evidence>
<keyword evidence="3" id="KW-0813">Transport</keyword>
<keyword evidence="9 11" id="KW-0472">Membrane</keyword>
<dbReference type="OrthoDB" id="9800132at2"/>
<evidence type="ECO:0000313" key="12">
    <source>
        <dbReference type="EMBL" id="KID41557.1"/>
    </source>
</evidence>
<name>A0A0C1PLE9_9LACO</name>
<dbReference type="NCBIfam" id="TIGR00739">
    <property type="entry name" value="yajC"/>
    <property type="match status" value="1"/>
</dbReference>
<dbReference type="GO" id="GO:0015031">
    <property type="term" value="P:protein transport"/>
    <property type="evidence" value="ECO:0007669"/>
    <property type="project" value="UniProtKB-KW"/>
</dbReference>
<keyword evidence="6" id="KW-0653">Protein transport</keyword>
<keyword evidence="4" id="KW-1003">Cell membrane</keyword>
<evidence type="ECO:0000256" key="3">
    <source>
        <dbReference type="ARBA" id="ARBA00022448"/>
    </source>
</evidence>
<reference evidence="12 13" key="1">
    <citation type="submission" date="2014-06" db="EMBL/GenBank/DDBJ databases">
        <title>Functional and comparative genomic analyses of the Drosophila gut microbiota identify candidate symbiosis factors.</title>
        <authorList>
            <person name="Newell P.D."/>
            <person name="Chaston J.M."/>
            <person name="Douglas A.E."/>
        </authorList>
    </citation>
    <scope>NUCLEOTIDE SEQUENCE [LARGE SCALE GENOMIC DNA]</scope>
    <source>
        <strain evidence="12 13">DmCS_002</strain>
    </source>
</reference>
<evidence type="ECO:0000256" key="4">
    <source>
        <dbReference type="ARBA" id="ARBA00022475"/>
    </source>
</evidence>
<feature type="region of interest" description="Disordered" evidence="10">
    <location>
        <begin position="88"/>
        <end position="128"/>
    </location>
</feature>
<accession>A0A0C1PLE9</accession>
<dbReference type="RefSeq" id="WP_039144283.1">
    <property type="nucleotide sequence ID" value="NZ_JOJZ01000019.1"/>
</dbReference>
<evidence type="ECO:0000256" key="7">
    <source>
        <dbReference type="ARBA" id="ARBA00022989"/>
    </source>
</evidence>
<dbReference type="PANTHER" id="PTHR33909:SF1">
    <property type="entry name" value="SEC TRANSLOCON ACCESSORY COMPLEX SUBUNIT YAJC"/>
    <property type="match status" value="1"/>
</dbReference>
<dbReference type="Proteomes" id="UP000031397">
    <property type="component" value="Unassembled WGS sequence"/>
</dbReference>
<evidence type="ECO:0000256" key="6">
    <source>
        <dbReference type="ARBA" id="ARBA00022927"/>
    </source>
</evidence>
<feature type="compositionally biased region" description="Polar residues" evidence="10">
    <location>
        <begin position="117"/>
        <end position="128"/>
    </location>
</feature>
<dbReference type="AlphaFoldDB" id="A0A0C1PLE9"/>
<feature type="compositionally biased region" description="Basic and acidic residues" evidence="10">
    <location>
        <begin position="90"/>
        <end position="116"/>
    </location>
</feature>
<organism evidence="12 13">
    <name type="scientific">Fructilactobacillus fructivorans</name>
    <dbReference type="NCBI Taxonomy" id="1614"/>
    <lineage>
        <taxon>Bacteria</taxon>
        <taxon>Bacillati</taxon>
        <taxon>Bacillota</taxon>
        <taxon>Bacilli</taxon>
        <taxon>Lactobacillales</taxon>
        <taxon>Lactobacillaceae</taxon>
        <taxon>Fructilactobacillus</taxon>
    </lineage>
</organism>
<gene>
    <name evidence="12" type="ORF">LfDm3_0799</name>
</gene>
<evidence type="ECO:0000256" key="11">
    <source>
        <dbReference type="SAM" id="Phobius"/>
    </source>
</evidence>
<dbReference type="GO" id="GO:0005886">
    <property type="term" value="C:plasma membrane"/>
    <property type="evidence" value="ECO:0007669"/>
    <property type="project" value="UniProtKB-SubCell"/>
</dbReference>
<dbReference type="PRINTS" id="PR01853">
    <property type="entry name" value="YAJCTRNLCASE"/>
</dbReference>
<sequence length="128" mass="14505">MQNISQYAGIIVLILLFVLMYFMMIRPQKKQQQKHQDTLKNLRKGDHVVTIGRLHGIVDQINNEKRTVTLDCDGLYLVFDLNAIASASRPGEEKASENDSKEKEVSKKNEPEKATDSKQTSNSDDNAK</sequence>
<feature type="transmembrane region" description="Helical" evidence="11">
    <location>
        <begin position="6"/>
        <end position="25"/>
    </location>
</feature>
<keyword evidence="7 11" id="KW-1133">Transmembrane helix</keyword>
<evidence type="ECO:0000256" key="8">
    <source>
        <dbReference type="ARBA" id="ARBA00023010"/>
    </source>
</evidence>
<keyword evidence="8" id="KW-0811">Translocation</keyword>
<dbReference type="Pfam" id="PF02699">
    <property type="entry name" value="YajC"/>
    <property type="match status" value="1"/>
</dbReference>
<dbReference type="PANTHER" id="PTHR33909">
    <property type="entry name" value="SEC TRANSLOCON ACCESSORY COMPLEX SUBUNIT YAJC"/>
    <property type="match status" value="1"/>
</dbReference>
<comment type="subcellular location">
    <subcellularLocation>
        <location evidence="1">Cell membrane</location>
        <topology evidence="1">Single-pass membrane protein</topology>
    </subcellularLocation>
</comment>
<comment type="caution">
    <text evidence="12">The sequence shown here is derived from an EMBL/GenBank/DDBJ whole genome shotgun (WGS) entry which is preliminary data.</text>
</comment>
<evidence type="ECO:0000256" key="9">
    <source>
        <dbReference type="ARBA" id="ARBA00023136"/>
    </source>
</evidence>
<evidence type="ECO:0000256" key="2">
    <source>
        <dbReference type="ARBA" id="ARBA00006742"/>
    </source>
</evidence>
<protein>
    <submittedName>
        <fullName evidence="12">Preprotein translocase subunit YajC</fullName>
    </submittedName>
</protein>
<dbReference type="SMART" id="SM01323">
    <property type="entry name" value="YajC"/>
    <property type="match status" value="1"/>
</dbReference>
<evidence type="ECO:0000256" key="10">
    <source>
        <dbReference type="SAM" id="MobiDB-lite"/>
    </source>
</evidence>
<dbReference type="GeneID" id="74913464"/>